<reference evidence="11" key="2">
    <citation type="submission" date="2025-08" db="UniProtKB">
        <authorList>
            <consortium name="RefSeq"/>
        </authorList>
    </citation>
    <scope>IDENTIFICATION</scope>
</reference>
<organism evidence="10 11">
    <name type="scientific">Prunus mume</name>
    <name type="common">Japanese apricot</name>
    <name type="synonym">Armeniaca mume</name>
    <dbReference type="NCBI Taxonomy" id="102107"/>
    <lineage>
        <taxon>Eukaryota</taxon>
        <taxon>Viridiplantae</taxon>
        <taxon>Streptophyta</taxon>
        <taxon>Embryophyta</taxon>
        <taxon>Tracheophyta</taxon>
        <taxon>Spermatophyta</taxon>
        <taxon>Magnoliopsida</taxon>
        <taxon>eudicotyledons</taxon>
        <taxon>Gunneridae</taxon>
        <taxon>Pentapetalae</taxon>
        <taxon>rosids</taxon>
        <taxon>fabids</taxon>
        <taxon>Rosales</taxon>
        <taxon>Rosaceae</taxon>
        <taxon>Amygdaloideae</taxon>
        <taxon>Amygdaleae</taxon>
        <taxon>Prunus</taxon>
    </lineage>
</organism>
<keyword evidence="7" id="KW-0695">RNA-directed DNA polymerase</keyword>
<evidence type="ECO:0000259" key="9">
    <source>
        <dbReference type="PROSITE" id="PS50994"/>
    </source>
</evidence>
<dbReference type="InterPro" id="IPR000477">
    <property type="entry name" value="RT_dom"/>
</dbReference>
<dbReference type="InterPro" id="IPR041373">
    <property type="entry name" value="RT_RNaseH"/>
</dbReference>
<dbReference type="SUPFAM" id="SSF53098">
    <property type="entry name" value="Ribonuclease H-like"/>
    <property type="match status" value="1"/>
</dbReference>
<dbReference type="InterPro" id="IPR036397">
    <property type="entry name" value="RNaseH_sf"/>
</dbReference>
<dbReference type="Pfam" id="PF00665">
    <property type="entry name" value="rve"/>
    <property type="match status" value="1"/>
</dbReference>
<dbReference type="Gene3D" id="2.40.70.10">
    <property type="entry name" value="Acid Proteases"/>
    <property type="match status" value="1"/>
</dbReference>
<keyword evidence="4" id="KW-0540">Nuclease</keyword>
<keyword evidence="6" id="KW-0378">Hydrolase</keyword>
<feature type="coiled-coil region" evidence="8">
    <location>
        <begin position="1547"/>
        <end position="1578"/>
    </location>
</feature>
<evidence type="ECO:0000256" key="2">
    <source>
        <dbReference type="ARBA" id="ARBA00022679"/>
    </source>
</evidence>
<sequence length="1670" mass="189576">MAEEAERAVGEFGPPVATPSAIRRPAIAANNFEIKPAMITMLQNSSVFCGLPNEDPNIHLAIFLEICDTSKFNGVTDDAIRLRLFPFSLKDKAKLWLLSQPQDSIRTWDDLSKKFLAKFFPPAKTAKFRQDIMSFAQYDKEPLYEAWERFKDLLRKCPHHELPTWIQVQTFYNGLSQTSRTLVDAAAGGALMAKTATEAFELLETMASNNYQWPSERMNLKPAGVLEVDAMALLTAQISNLTKKVDSLSVNSINTSTNFGCELCAGPHPSSECTTGNPFASAEQVNQVGELNRQRNNPYSNTYNPGWRNHPNFSWSNTQNVQRPPPGFPAQEKKINLEDALTQLTMSTTQFMTETKTQFQNQQASIQNLEVQVGQLANVISGRNQGVFPSQPEVNPKNQEQAKAITLRKGKQVNTAIDLEKEALEKEKEAKKFAAEMGHAFSPPITTTEKSQEEENSIPIPSLQLKPYVPQIPFPQRLRKNKVDGQFAKFLEMFRKLQINIPFAEALEQMPSYAKFMKDILSKKRKFGEHEKIQLTEECSAILQRKLPPKQKDRGSFKIPCTIGNNFFERALCDLGSSINLLPLSVAKKIGIGEIKPTTVSLQMADRSITYPDGIIEDVLVKVDTLIFPADFLVLDMEEDSDTQLILGRPFLITSRTLIDVEEGLLTLRVGNEQATFKVFEAIKFPREAEDCFHIELIDEIASDTFKKENPSHPLESTLVHAATSQDDNPMVAEYALYLDASQPYHPRQRNQFEPLGAAPPKAAPSVIAAPTLTLKPLPTHLRYAYLGTSETLPVIIAANLSETEEEKVLRVLRKHKTAIGWTIADIKGISPSMCMHRILMEEEHKPSVEHQRRLNPNMKEVVRAEVLKLLDAGIIYPISDSSWVSPTQVVPKKGGMTVVKNENNELVPTRTVTGWRVCIDYRKLNSATRKDHFPLPFIDQMLERLAGHAYYCFLDGYSGYNQIPIAPEDQEKTTFTCPFGTFAYRRMPFGLCNAPATFQRCMISIFSDMVERFIEVFMDDFSVFGSSFDSCLDNLALVGIEVDRAKIETIEKLPPPSTVKGIRSFLGHAGFYRRFIKDFSKITKPLCKLLLKDSEFNFDSDCLEAFNLLKKKLTTAPVIMAPDWELPFEIMCDASDYAIGAVLGQRKNKLLHVIHYASRTLNDAQLNYATTEKELLAVVFALDKFRSYLLGAKVIVYTDHAALKFLLAKKEAKPRLIRWVLLLQEFDIEIRDKKGSENVVADHLSRLVREDEVIEDVGPILETFPDEQLFSINSEKEFITPWYADFVNYLACGILPPHMSFYQKKKFLSLIKHYYWDDPYLWKHGPDQIIRRCVPETEMADILLCDPCQRTGNISSRTQMPLNNILEVELFDVWGIDFMGPFPASYGNLYILVAVDYVSKWVEATALPTNDAKVVVRFLRKNIFTRFGVPRAIISDGGTHFCNRQFNSLLAKYGITHKVSTPYHPQTSGQVEVSNRELKKILEKTVSASRKDWSLKLDDALWAYRTAFKAPIGMSPYRLVFGKACHLPVELEHKAFWAIKTLNFDMSSAGEKRKLQLNELEELRNESYENAKIYKDRTKKWHDKHILKKEFYVGQSVLLYNSRLKLFPGKLRSRWSGPFTVLTVYPYGTIEIKNDRDGTTFKVNGHRLKPYVTAAFLEEESTVLLDDPK</sequence>
<evidence type="ECO:0000256" key="6">
    <source>
        <dbReference type="ARBA" id="ARBA00022801"/>
    </source>
</evidence>
<dbReference type="InterPro" id="IPR005162">
    <property type="entry name" value="Retrotrans_gag_dom"/>
</dbReference>
<dbReference type="SUPFAM" id="SSF56672">
    <property type="entry name" value="DNA/RNA polymerases"/>
    <property type="match status" value="1"/>
</dbReference>
<dbReference type="PANTHER" id="PTHR37984:SF5">
    <property type="entry name" value="PROTEIN NYNRIN-LIKE"/>
    <property type="match status" value="1"/>
</dbReference>
<evidence type="ECO:0000256" key="1">
    <source>
        <dbReference type="ARBA" id="ARBA00012493"/>
    </source>
</evidence>
<reference evidence="10" key="1">
    <citation type="journal article" date="2012" name="Nat. Commun.">
        <title>The genome of Prunus mume.</title>
        <authorList>
            <person name="Zhang Q."/>
            <person name="Chen W."/>
            <person name="Sun L."/>
            <person name="Zhao F."/>
            <person name="Huang B."/>
            <person name="Yang W."/>
            <person name="Tao Y."/>
            <person name="Wang J."/>
            <person name="Yuan Z."/>
            <person name="Fan G."/>
            <person name="Xing Z."/>
            <person name="Han C."/>
            <person name="Pan H."/>
            <person name="Zhong X."/>
            <person name="Shi W."/>
            <person name="Liang X."/>
            <person name="Du D."/>
            <person name="Sun F."/>
            <person name="Xu Z."/>
            <person name="Hao R."/>
            <person name="Lv T."/>
            <person name="Lv Y."/>
            <person name="Zheng Z."/>
            <person name="Sun M."/>
            <person name="Luo L."/>
            <person name="Cai M."/>
            <person name="Gao Y."/>
            <person name="Wang J."/>
            <person name="Yin Y."/>
            <person name="Xu X."/>
            <person name="Cheng T."/>
            <person name="Wang J."/>
        </authorList>
    </citation>
    <scope>NUCLEOTIDE SEQUENCE [LARGE SCALE GENOMIC DNA]</scope>
</reference>
<dbReference type="CDD" id="cd00303">
    <property type="entry name" value="retropepsin_like"/>
    <property type="match status" value="1"/>
</dbReference>
<evidence type="ECO:0000256" key="8">
    <source>
        <dbReference type="SAM" id="Coils"/>
    </source>
</evidence>
<keyword evidence="10" id="KW-1185">Reference proteome</keyword>
<feature type="domain" description="Integrase catalytic" evidence="9">
    <location>
        <begin position="1358"/>
        <end position="1525"/>
    </location>
</feature>
<evidence type="ECO:0000256" key="3">
    <source>
        <dbReference type="ARBA" id="ARBA00022695"/>
    </source>
</evidence>
<dbReference type="Proteomes" id="UP000694861">
    <property type="component" value="Linkage group LG2"/>
</dbReference>
<dbReference type="Pfam" id="PF17917">
    <property type="entry name" value="RT_RNaseH"/>
    <property type="match status" value="1"/>
</dbReference>
<evidence type="ECO:0000313" key="10">
    <source>
        <dbReference type="Proteomes" id="UP000694861"/>
    </source>
</evidence>
<dbReference type="InterPro" id="IPR012337">
    <property type="entry name" value="RNaseH-like_sf"/>
</dbReference>
<dbReference type="PROSITE" id="PS50994">
    <property type="entry name" value="INTEGRASE"/>
    <property type="match status" value="1"/>
</dbReference>
<dbReference type="Pfam" id="PF00078">
    <property type="entry name" value="RVT_1"/>
    <property type="match status" value="1"/>
</dbReference>
<dbReference type="InterPro" id="IPR001584">
    <property type="entry name" value="Integrase_cat-core"/>
</dbReference>
<dbReference type="CDD" id="cd09274">
    <property type="entry name" value="RNase_HI_RT_Ty3"/>
    <property type="match status" value="1"/>
</dbReference>
<protein>
    <recommendedName>
        <fullName evidence="1">RNA-directed DNA polymerase</fullName>
        <ecNumber evidence="1">2.7.7.49</ecNumber>
    </recommendedName>
</protein>
<dbReference type="InterPro" id="IPR050951">
    <property type="entry name" value="Retrovirus_Pol_polyprotein"/>
</dbReference>
<dbReference type="Gene3D" id="3.30.420.10">
    <property type="entry name" value="Ribonuclease H-like superfamily/Ribonuclease H"/>
    <property type="match status" value="1"/>
</dbReference>
<dbReference type="EC" id="2.7.7.49" evidence="1"/>
<proteinExistence type="predicted"/>
<dbReference type="RefSeq" id="XP_016646912.1">
    <property type="nucleotide sequence ID" value="XM_016791426.1"/>
</dbReference>
<dbReference type="Gene3D" id="3.30.70.270">
    <property type="match status" value="2"/>
</dbReference>
<keyword evidence="3" id="KW-0548">Nucleotidyltransferase</keyword>
<dbReference type="CDD" id="cd01647">
    <property type="entry name" value="RT_LTR"/>
    <property type="match status" value="1"/>
</dbReference>
<dbReference type="Gene3D" id="3.10.10.10">
    <property type="entry name" value="HIV Type 1 Reverse Transcriptase, subunit A, domain 1"/>
    <property type="match status" value="1"/>
</dbReference>
<dbReference type="InterPro" id="IPR043128">
    <property type="entry name" value="Rev_trsase/Diguanyl_cyclase"/>
</dbReference>
<evidence type="ECO:0000256" key="5">
    <source>
        <dbReference type="ARBA" id="ARBA00022759"/>
    </source>
</evidence>
<evidence type="ECO:0000256" key="7">
    <source>
        <dbReference type="ARBA" id="ARBA00022918"/>
    </source>
</evidence>
<keyword evidence="2" id="KW-0808">Transferase</keyword>
<dbReference type="GeneID" id="103318979"/>
<dbReference type="InterPro" id="IPR043502">
    <property type="entry name" value="DNA/RNA_pol_sf"/>
</dbReference>
<accession>A0ABM1LHN5</accession>
<name>A0ABM1LHN5_PRUMU</name>
<dbReference type="Pfam" id="PF03732">
    <property type="entry name" value="Retrotrans_gag"/>
    <property type="match status" value="1"/>
</dbReference>
<evidence type="ECO:0000313" key="11">
    <source>
        <dbReference type="RefSeq" id="XP_016646912.1"/>
    </source>
</evidence>
<dbReference type="InterPro" id="IPR021109">
    <property type="entry name" value="Peptidase_aspartic_dom_sf"/>
</dbReference>
<gene>
    <name evidence="11" type="primary">LOC103318979</name>
</gene>
<evidence type="ECO:0000256" key="4">
    <source>
        <dbReference type="ARBA" id="ARBA00022722"/>
    </source>
</evidence>
<keyword evidence="5" id="KW-0255">Endonuclease</keyword>
<keyword evidence="8" id="KW-0175">Coiled coil</keyword>
<dbReference type="PANTHER" id="PTHR37984">
    <property type="entry name" value="PROTEIN CBG26694"/>
    <property type="match status" value="1"/>
</dbReference>